<keyword evidence="2" id="KW-0805">Transcription regulation</keyword>
<dbReference type="GO" id="GO:0016987">
    <property type="term" value="F:sigma factor activity"/>
    <property type="evidence" value="ECO:0007669"/>
    <property type="project" value="UniProtKB-KW"/>
</dbReference>
<evidence type="ECO:0000313" key="8">
    <source>
        <dbReference type="Proteomes" id="UP000192342"/>
    </source>
</evidence>
<sequence length="188" mass="20970">MNLHSDDDVLIVALADPERAREASVILHRRYARRFMNYLRRRGLDHAAAEDAVQDAFVRLLQKASGFQPQGQGRAWIWRVARSAWLDNLRVSRLATEPLQGAHEQAAAVADVAVTSNYQDCVHGQLARFSEAYPEAGQAIVWAAVDGLKSTQIAELIGRSAGATREFLSQTRKRLREYLEPCLGLESS</sequence>
<dbReference type="InterPro" id="IPR039425">
    <property type="entry name" value="RNA_pol_sigma-70-like"/>
</dbReference>
<dbReference type="OrthoDB" id="9780326at2"/>
<protein>
    <submittedName>
        <fullName evidence="7">RNA polymerase sigma factor</fullName>
    </submittedName>
</protein>
<dbReference type="SUPFAM" id="SSF88659">
    <property type="entry name" value="Sigma3 and sigma4 domains of RNA polymerase sigma factors"/>
    <property type="match status" value="1"/>
</dbReference>
<dbReference type="PANTHER" id="PTHR43133:SF8">
    <property type="entry name" value="RNA POLYMERASE SIGMA FACTOR HI_1459-RELATED"/>
    <property type="match status" value="1"/>
</dbReference>
<dbReference type="AlphaFoldDB" id="A0A1Y1SGY8"/>
<evidence type="ECO:0000259" key="6">
    <source>
        <dbReference type="Pfam" id="PF04542"/>
    </source>
</evidence>
<dbReference type="EMBL" id="AQQV01000001">
    <property type="protein sequence ID" value="ORE88926.1"/>
    <property type="molecule type" value="Genomic_DNA"/>
</dbReference>
<dbReference type="STRING" id="1317117.ATO7_03585"/>
<name>A0A1Y1SGY8_9GAMM</name>
<proteinExistence type="inferred from homology"/>
<dbReference type="Proteomes" id="UP000192342">
    <property type="component" value="Unassembled WGS sequence"/>
</dbReference>
<dbReference type="GO" id="GO:0003677">
    <property type="term" value="F:DNA binding"/>
    <property type="evidence" value="ECO:0007669"/>
    <property type="project" value="UniProtKB-KW"/>
</dbReference>
<accession>A0A1Y1SGY8</accession>
<evidence type="ECO:0000256" key="4">
    <source>
        <dbReference type="ARBA" id="ARBA00023125"/>
    </source>
</evidence>
<keyword evidence="5" id="KW-0804">Transcription</keyword>
<keyword evidence="8" id="KW-1185">Reference proteome</keyword>
<dbReference type="PANTHER" id="PTHR43133">
    <property type="entry name" value="RNA POLYMERASE ECF-TYPE SIGMA FACTO"/>
    <property type="match status" value="1"/>
</dbReference>
<gene>
    <name evidence="7" type="ORF">ATO7_03585</name>
</gene>
<dbReference type="Gene3D" id="1.10.10.10">
    <property type="entry name" value="Winged helix-like DNA-binding domain superfamily/Winged helix DNA-binding domain"/>
    <property type="match status" value="1"/>
</dbReference>
<dbReference type="InterPro" id="IPR013325">
    <property type="entry name" value="RNA_pol_sigma_r2"/>
</dbReference>
<evidence type="ECO:0000256" key="1">
    <source>
        <dbReference type="ARBA" id="ARBA00010641"/>
    </source>
</evidence>
<comment type="similarity">
    <text evidence="1">Belongs to the sigma-70 factor family. ECF subfamily.</text>
</comment>
<feature type="domain" description="RNA polymerase sigma-70 region 2" evidence="6">
    <location>
        <begin position="27"/>
        <end position="90"/>
    </location>
</feature>
<evidence type="ECO:0000256" key="5">
    <source>
        <dbReference type="ARBA" id="ARBA00023163"/>
    </source>
</evidence>
<evidence type="ECO:0000256" key="2">
    <source>
        <dbReference type="ARBA" id="ARBA00023015"/>
    </source>
</evidence>
<organism evidence="7 8">
    <name type="scientific">Oceanococcus atlanticus</name>
    <dbReference type="NCBI Taxonomy" id="1317117"/>
    <lineage>
        <taxon>Bacteria</taxon>
        <taxon>Pseudomonadati</taxon>
        <taxon>Pseudomonadota</taxon>
        <taxon>Gammaproteobacteria</taxon>
        <taxon>Chromatiales</taxon>
        <taxon>Oceanococcaceae</taxon>
        <taxon>Oceanococcus</taxon>
    </lineage>
</organism>
<keyword evidence="4" id="KW-0238">DNA-binding</keyword>
<evidence type="ECO:0000256" key="3">
    <source>
        <dbReference type="ARBA" id="ARBA00023082"/>
    </source>
</evidence>
<comment type="caution">
    <text evidence="7">The sequence shown here is derived from an EMBL/GenBank/DDBJ whole genome shotgun (WGS) entry which is preliminary data.</text>
</comment>
<dbReference type="InterPro" id="IPR013324">
    <property type="entry name" value="RNA_pol_sigma_r3/r4-like"/>
</dbReference>
<dbReference type="RefSeq" id="WP_083559600.1">
    <property type="nucleotide sequence ID" value="NZ_AQQV01000001.1"/>
</dbReference>
<evidence type="ECO:0000313" key="7">
    <source>
        <dbReference type="EMBL" id="ORE88926.1"/>
    </source>
</evidence>
<dbReference type="InterPro" id="IPR014284">
    <property type="entry name" value="RNA_pol_sigma-70_dom"/>
</dbReference>
<dbReference type="Pfam" id="PF04542">
    <property type="entry name" value="Sigma70_r2"/>
    <property type="match status" value="1"/>
</dbReference>
<keyword evidence="3" id="KW-0731">Sigma factor</keyword>
<dbReference type="NCBIfam" id="TIGR02937">
    <property type="entry name" value="sigma70-ECF"/>
    <property type="match status" value="1"/>
</dbReference>
<dbReference type="Gene3D" id="1.10.1740.10">
    <property type="match status" value="1"/>
</dbReference>
<dbReference type="InterPro" id="IPR007627">
    <property type="entry name" value="RNA_pol_sigma70_r2"/>
</dbReference>
<dbReference type="SUPFAM" id="SSF88946">
    <property type="entry name" value="Sigma2 domain of RNA polymerase sigma factors"/>
    <property type="match status" value="1"/>
</dbReference>
<dbReference type="InterPro" id="IPR036388">
    <property type="entry name" value="WH-like_DNA-bd_sf"/>
</dbReference>
<reference evidence="7 8" key="1">
    <citation type="submission" date="2013-04" db="EMBL/GenBank/DDBJ databases">
        <title>Oceanococcus atlanticus 22II-S10r2 Genome Sequencing.</title>
        <authorList>
            <person name="Lai Q."/>
            <person name="Li G."/>
            <person name="Shao Z."/>
        </authorList>
    </citation>
    <scope>NUCLEOTIDE SEQUENCE [LARGE SCALE GENOMIC DNA]</scope>
    <source>
        <strain evidence="7 8">22II-S10r2</strain>
    </source>
</reference>
<dbReference type="GO" id="GO:0006352">
    <property type="term" value="P:DNA-templated transcription initiation"/>
    <property type="evidence" value="ECO:0007669"/>
    <property type="project" value="InterPro"/>
</dbReference>